<proteinExistence type="predicted"/>
<sequence>MLAALLGTISCTKNELIGYDRQPENRILSFRITNNSQPIVGAIDQVSNSIKLYIPYYSNLDYLIADVTLDEGATLHRADSTEINLLEDELEPIPVGDSVTYIVRSSEGQYRTYVLTQEVLPHRDALSILGYGNNERRTAFGFKLHTPEDGTYETIANQVFYTFGNFLSSSHRATFTLTNQQTGEVHTDYVRSLSVAPQAQEMYVMTARVVPEALFGTYNVQLEHQGRTTVLPPMKIAYRLPYTESYSSSTKYAVGDTIKFESADGTYPKPERVYMRINPSTRAGDVPAGFAESFYGREIPMTVVSSDRASIKVILPEIPIGVYKNFQANVINLFAVFAPEEGFVANTPFQQEVKLAIPSSGGFQILAKGNID</sequence>
<name>A0A2T8HGW6_9SPHI</name>
<organism evidence="1 2">
    <name type="scientific">Sphingobacterium corticibacter</name>
    <dbReference type="NCBI Taxonomy" id="2171749"/>
    <lineage>
        <taxon>Bacteria</taxon>
        <taxon>Pseudomonadati</taxon>
        <taxon>Bacteroidota</taxon>
        <taxon>Sphingobacteriia</taxon>
        <taxon>Sphingobacteriales</taxon>
        <taxon>Sphingobacteriaceae</taxon>
        <taxon>Sphingobacterium</taxon>
    </lineage>
</organism>
<accession>A0A2T8HGW6</accession>
<evidence type="ECO:0000313" key="1">
    <source>
        <dbReference type="EMBL" id="PVH24552.1"/>
    </source>
</evidence>
<keyword evidence="2" id="KW-1185">Reference proteome</keyword>
<evidence type="ECO:0008006" key="3">
    <source>
        <dbReference type="Google" id="ProtNLM"/>
    </source>
</evidence>
<dbReference type="Proteomes" id="UP000245627">
    <property type="component" value="Unassembled WGS sequence"/>
</dbReference>
<protein>
    <recommendedName>
        <fullName evidence="3">DUF4249 domain-containing protein</fullName>
    </recommendedName>
</protein>
<dbReference type="Gene3D" id="2.60.40.2340">
    <property type="match status" value="1"/>
</dbReference>
<dbReference type="AlphaFoldDB" id="A0A2T8HGW6"/>
<comment type="caution">
    <text evidence="1">The sequence shown here is derived from an EMBL/GenBank/DDBJ whole genome shotgun (WGS) entry which is preliminary data.</text>
</comment>
<gene>
    <name evidence="1" type="ORF">DC487_13540</name>
</gene>
<reference evidence="1 2" key="1">
    <citation type="submission" date="2018-04" db="EMBL/GenBank/DDBJ databases">
        <title>Sphingobacterium cortibacter sp. nov.</title>
        <authorList>
            <person name="Li Y."/>
        </authorList>
    </citation>
    <scope>NUCLEOTIDE SEQUENCE [LARGE SCALE GENOMIC DNA]</scope>
    <source>
        <strain evidence="1 2">2c-3</strain>
    </source>
</reference>
<evidence type="ECO:0000313" key="2">
    <source>
        <dbReference type="Proteomes" id="UP000245627"/>
    </source>
</evidence>
<dbReference type="EMBL" id="QDKG01000005">
    <property type="protein sequence ID" value="PVH24552.1"/>
    <property type="molecule type" value="Genomic_DNA"/>
</dbReference>